<name>A0A3A8GAR8_9GAMM</name>
<evidence type="ECO:0008006" key="5">
    <source>
        <dbReference type="Google" id="ProtNLM"/>
    </source>
</evidence>
<proteinExistence type="predicted"/>
<dbReference type="RefSeq" id="WP_120367659.1">
    <property type="nucleotide sequence ID" value="NZ_RAXZ01000013.1"/>
</dbReference>
<evidence type="ECO:0000313" key="3">
    <source>
        <dbReference type="EMBL" id="RKG52094.1"/>
    </source>
</evidence>
<evidence type="ECO:0000313" key="4">
    <source>
        <dbReference type="Proteomes" id="UP000281084"/>
    </source>
</evidence>
<gene>
    <name evidence="3" type="ORF">D7V64_10395</name>
</gene>
<feature type="region of interest" description="Disordered" evidence="2">
    <location>
        <begin position="27"/>
        <end position="56"/>
    </location>
</feature>
<evidence type="ECO:0000256" key="2">
    <source>
        <dbReference type="SAM" id="MobiDB-lite"/>
    </source>
</evidence>
<comment type="caution">
    <text evidence="3">The sequence shown here is derived from an EMBL/GenBank/DDBJ whole genome shotgun (WGS) entry which is preliminary data.</text>
</comment>
<dbReference type="EMBL" id="RAXZ01000013">
    <property type="protein sequence ID" value="RKG52094.1"/>
    <property type="molecule type" value="Genomic_DNA"/>
</dbReference>
<feature type="compositionally biased region" description="Polar residues" evidence="2">
    <location>
        <begin position="29"/>
        <end position="54"/>
    </location>
</feature>
<keyword evidence="1" id="KW-0175">Coiled coil</keyword>
<dbReference type="AlphaFoldDB" id="A0A3A8GAR8"/>
<organism evidence="3 4">
    <name type="scientific">Acinetobacter cumulans</name>
    <dbReference type="NCBI Taxonomy" id="2136182"/>
    <lineage>
        <taxon>Bacteria</taxon>
        <taxon>Pseudomonadati</taxon>
        <taxon>Pseudomonadota</taxon>
        <taxon>Gammaproteobacteria</taxon>
        <taxon>Moraxellales</taxon>
        <taxon>Moraxellaceae</taxon>
        <taxon>Acinetobacter</taxon>
    </lineage>
</organism>
<evidence type="ECO:0000256" key="1">
    <source>
        <dbReference type="SAM" id="Coils"/>
    </source>
</evidence>
<protein>
    <recommendedName>
        <fullName evidence="5">Lipoprotein</fullName>
    </recommendedName>
</protein>
<reference evidence="3 4" key="1">
    <citation type="submission" date="2018-09" db="EMBL/GenBank/DDBJ databases">
        <title>The draft genome of Acinetobacter spp. strains.</title>
        <authorList>
            <person name="Qin J."/>
            <person name="Feng Y."/>
            <person name="Zong Z."/>
        </authorList>
    </citation>
    <scope>NUCLEOTIDE SEQUENCE [LARGE SCALE GENOMIC DNA]</scope>
    <source>
        <strain evidence="3 4">WCHAc060002</strain>
    </source>
</reference>
<accession>A0A3A8GAR8</accession>
<dbReference type="PROSITE" id="PS51257">
    <property type="entry name" value="PROKAR_LIPOPROTEIN"/>
    <property type="match status" value="1"/>
</dbReference>
<sequence length="201" mass="22506">MKKFLQGAVLPFTIFATGLVLLGCDQSGRDPSSSESTSELAHTANEIQPMSEQQDATRSDLKQGNLFYIVRDVTDLQLSTNDYTQQLQQTQSELQKAVDQQDHVQLQHAATQLQQQLKAFDLALNKVQLKSQEITDIRQNILDANQQVLNSPFLNGQVDLSQVDFKKIEQQMGNIQGEMLKLAAMLIQQPKDQNQDSDSTS</sequence>
<dbReference type="Proteomes" id="UP000281084">
    <property type="component" value="Unassembled WGS sequence"/>
</dbReference>
<feature type="coiled-coil region" evidence="1">
    <location>
        <begin position="80"/>
        <end position="130"/>
    </location>
</feature>